<dbReference type="GO" id="GO:0005829">
    <property type="term" value="C:cytosol"/>
    <property type="evidence" value="ECO:0007669"/>
    <property type="project" value="TreeGrafter"/>
</dbReference>
<dbReference type="Gene3D" id="6.20.10.30">
    <property type="match status" value="1"/>
</dbReference>
<dbReference type="InterPro" id="IPR013840">
    <property type="entry name" value="DNAligase_N"/>
</dbReference>
<accession>A0A381Y5X0</accession>
<dbReference type="EC" id="6.5.1.2" evidence="2"/>
<comment type="cofactor">
    <cofactor evidence="1">
        <name>Mg(2+)</name>
        <dbReference type="ChEBI" id="CHEBI:18420"/>
    </cofactor>
</comment>
<dbReference type="InterPro" id="IPR012340">
    <property type="entry name" value="NA-bd_OB-fold"/>
</dbReference>
<evidence type="ECO:0000256" key="3">
    <source>
        <dbReference type="ARBA" id="ARBA00022598"/>
    </source>
</evidence>
<dbReference type="Gene3D" id="3.30.470.30">
    <property type="entry name" value="DNA ligase/mRNA capping enzyme"/>
    <property type="match status" value="1"/>
</dbReference>
<keyword evidence="9" id="KW-0520">NAD</keyword>
<name>A0A381Y5X0_9ZZZZ</name>
<dbReference type="GO" id="GO:0006260">
    <property type="term" value="P:DNA replication"/>
    <property type="evidence" value="ECO:0007669"/>
    <property type="project" value="UniProtKB-KW"/>
</dbReference>
<protein>
    <recommendedName>
        <fullName evidence="2">DNA ligase (NAD(+))</fullName>
        <ecNumber evidence="2">6.5.1.2</ecNumber>
    </recommendedName>
</protein>
<evidence type="ECO:0000259" key="12">
    <source>
        <dbReference type="SMART" id="SM00532"/>
    </source>
</evidence>
<sequence length="465" mass="53358">MNIDQKIKKKDSQKELVKLYKELEFHNQKYHLDDDPQISDTEFDKLFRRATEIEKEFPELKRKNSPTDLVGAKPLEKFNKVKHSIPMLSIQNAKDLNEVQSWIDSLSSFLMLDQNQQIEFVAEPKIDGLSATIIYEEGKMVLGATRGDGSYGEDVTENLKTIVDIPKKINEKKAPKVLEVRGEVYISHEDFDELNRLQEESGKDLFKNPRNAAAGSLKQLDPMETSKRPLRFFAYSWGRISPLLYEKHSDIINNFNDLGLPVNPLSTVHDSLKSLEKYYDEILRKRIDIGYDIDGIVYKLNRLDWRERLQSTDHHPRWAIAHKFPAERVASEIIDVHIQVGRTGVLTPVARLKPVMIGGAVVSNASLHNYEDIQKKDIRIGDKVWVQRAGDVIPQVIEVIKSKRKDSLREIKIPEKCPVCGSPAEKELLSDKDGKKMSYEKYIRCTGGFSCSSQAKERLKHFVSK</sequence>
<dbReference type="InterPro" id="IPR033136">
    <property type="entry name" value="DNA_ligase_CS"/>
</dbReference>
<dbReference type="AlphaFoldDB" id="A0A381Y5X0"/>
<keyword evidence="3" id="KW-0436">Ligase</keyword>
<comment type="catalytic activity">
    <reaction evidence="11">
        <text>NAD(+) + (deoxyribonucleotide)n-3'-hydroxyl + 5'-phospho-(deoxyribonucleotide)m = (deoxyribonucleotide)n+m + AMP + beta-nicotinamide D-nucleotide.</text>
        <dbReference type="EC" id="6.5.1.2"/>
    </reaction>
</comment>
<dbReference type="PROSITE" id="PS01056">
    <property type="entry name" value="DNA_LIGASE_N2"/>
    <property type="match status" value="1"/>
</dbReference>
<keyword evidence="8" id="KW-0460">Magnesium</keyword>
<evidence type="ECO:0000256" key="10">
    <source>
        <dbReference type="ARBA" id="ARBA00023204"/>
    </source>
</evidence>
<evidence type="ECO:0000256" key="11">
    <source>
        <dbReference type="ARBA" id="ARBA00034005"/>
    </source>
</evidence>
<evidence type="ECO:0000256" key="2">
    <source>
        <dbReference type="ARBA" id="ARBA00012722"/>
    </source>
</evidence>
<dbReference type="CDD" id="cd00114">
    <property type="entry name" value="LIGANc"/>
    <property type="match status" value="1"/>
</dbReference>
<dbReference type="InterPro" id="IPR010994">
    <property type="entry name" value="RuvA_2-like"/>
</dbReference>
<dbReference type="FunFam" id="2.40.50.140:FF:000012">
    <property type="entry name" value="DNA ligase"/>
    <property type="match status" value="1"/>
</dbReference>
<evidence type="ECO:0000256" key="8">
    <source>
        <dbReference type="ARBA" id="ARBA00022842"/>
    </source>
</evidence>
<evidence type="ECO:0000256" key="9">
    <source>
        <dbReference type="ARBA" id="ARBA00023027"/>
    </source>
</evidence>
<dbReference type="SUPFAM" id="SSF56091">
    <property type="entry name" value="DNA ligase/mRNA capping enzyme, catalytic domain"/>
    <property type="match status" value="1"/>
</dbReference>
<dbReference type="Gene3D" id="2.40.50.140">
    <property type="entry name" value="Nucleic acid-binding proteins"/>
    <property type="match status" value="1"/>
</dbReference>
<proteinExistence type="inferred from homology"/>
<evidence type="ECO:0000313" key="13">
    <source>
        <dbReference type="EMBL" id="SVA72506.1"/>
    </source>
</evidence>
<keyword evidence="7" id="KW-0862">Zinc</keyword>
<dbReference type="InterPro" id="IPR001679">
    <property type="entry name" value="DNA_ligase"/>
</dbReference>
<evidence type="ECO:0000256" key="6">
    <source>
        <dbReference type="ARBA" id="ARBA00022763"/>
    </source>
</evidence>
<keyword evidence="5" id="KW-0479">Metal-binding</keyword>
<dbReference type="Pfam" id="PF01653">
    <property type="entry name" value="DNA_ligase_aden"/>
    <property type="match status" value="1"/>
</dbReference>
<dbReference type="PANTHER" id="PTHR23389">
    <property type="entry name" value="CHROMOSOME TRANSMISSION FIDELITY FACTOR 18"/>
    <property type="match status" value="1"/>
</dbReference>
<dbReference type="GO" id="GO:0003911">
    <property type="term" value="F:DNA ligase (NAD+) activity"/>
    <property type="evidence" value="ECO:0007669"/>
    <property type="project" value="UniProtKB-EC"/>
</dbReference>
<keyword evidence="4" id="KW-0235">DNA replication</keyword>
<dbReference type="SMART" id="SM00532">
    <property type="entry name" value="LIGANc"/>
    <property type="match status" value="1"/>
</dbReference>
<dbReference type="HAMAP" id="MF_01588">
    <property type="entry name" value="DNA_ligase_A"/>
    <property type="match status" value="1"/>
</dbReference>
<dbReference type="NCBIfam" id="TIGR00575">
    <property type="entry name" value="dnlj"/>
    <property type="match status" value="1"/>
</dbReference>
<organism evidence="13">
    <name type="scientific">marine metagenome</name>
    <dbReference type="NCBI Taxonomy" id="408172"/>
    <lineage>
        <taxon>unclassified sequences</taxon>
        <taxon>metagenomes</taxon>
        <taxon>ecological metagenomes</taxon>
    </lineage>
</organism>
<evidence type="ECO:0000256" key="5">
    <source>
        <dbReference type="ARBA" id="ARBA00022723"/>
    </source>
</evidence>
<keyword evidence="10" id="KW-0234">DNA repair</keyword>
<dbReference type="SUPFAM" id="SSF50249">
    <property type="entry name" value="Nucleic acid-binding proteins"/>
    <property type="match status" value="1"/>
</dbReference>
<dbReference type="GO" id="GO:0046872">
    <property type="term" value="F:metal ion binding"/>
    <property type="evidence" value="ECO:0007669"/>
    <property type="project" value="UniProtKB-KW"/>
</dbReference>
<evidence type="ECO:0000256" key="4">
    <source>
        <dbReference type="ARBA" id="ARBA00022705"/>
    </source>
</evidence>
<dbReference type="InterPro" id="IPR004150">
    <property type="entry name" value="NAD_DNA_ligase_OB"/>
</dbReference>
<evidence type="ECO:0000256" key="7">
    <source>
        <dbReference type="ARBA" id="ARBA00022833"/>
    </source>
</evidence>
<dbReference type="EMBL" id="UINC01017477">
    <property type="protein sequence ID" value="SVA72506.1"/>
    <property type="molecule type" value="Genomic_DNA"/>
</dbReference>
<dbReference type="NCBIfam" id="NF005932">
    <property type="entry name" value="PRK07956.1"/>
    <property type="match status" value="1"/>
</dbReference>
<dbReference type="GO" id="GO:0006281">
    <property type="term" value="P:DNA repair"/>
    <property type="evidence" value="ECO:0007669"/>
    <property type="project" value="UniProtKB-KW"/>
</dbReference>
<dbReference type="InterPro" id="IPR013839">
    <property type="entry name" value="DNAligase_adenylation"/>
</dbReference>
<dbReference type="SUPFAM" id="SSF47781">
    <property type="entry name" value="RuvA domain 2-like"/>
    <property type="match status" value="1"/>
</dbReference>
<feature type="domain" description="NAD-dependent DNA ligase N-terminal" evidence="12">
    <location>
        <begin position="11"/>
        <end position="465"/>
    </location>
</feature>
<dbReference type="Pfam" id="PF03120">
    <property type="entry name" value="OB_DNA_ligase"/>
    <property type="match status" value="1"/>
</dbReference>
<keyword evidence="6" id="KW-0227">DNA damage</keyword>
<evidence type="ECO:0000256" key="1">
    <source>
        <dbReference type="ARBA" id="ARBA00001946"/>
    </source>
</evidence>
<gene>
    <name evidence="13" type="ORF">METZ01_LOCUS125360</name>
</gene>
<dbReference type="Gene3D" id="1.10.287.610">
    <property type="entry name" value="Helix hairpin bin"/>
    <property type="match status" value="1"/>
</dbReference>
<reference evidence="13" key="1">
    <citation type="submission" date="2018-05" db="EMBL/GenBank/DDBJ databases">
        <authorList>
            <person name="Lanie J.A."/>
            <person name="Ng W.-L."/>
            <person name="Kazmierczak K.M."/>
            <person name="Andrzejewski T.M."/>
            <person name="Davidsen T.M."/>
            <person name="Wayne K.J."/>
            <person name="Tettelin H."/>
            <person name="Glass J.I."/>
            <person name="Rusch D."/>
            <person name="Podicherti R."/>
            <person name="Tsui H.-C.T."/>
            <person name="Winkler M.E."/>
        </authorList>
    </citation>
    <scope>NUCLEOTIDE SEQUENCE</scope>
</reference>
<feature type="non-terminal residue" evidence="13">
    <location>
        <position position="465"/>
    </location>
</feature>
<dbReference type="PANTHER" id="PTHR23389:SF9">
    <property type="entry name" value="DNA LIGASE"/>
    <property type="match status" value="1"/>
</dbReference>